<evidence type="ECO:0000256" key="1">
    <source>
        <dbReference type="SAM" id="Coils"/>
    </source>
</evidence>
<gene>
    <name evidence="2" type="ORF">ALEPTO_LOCUS14380</name>
</gene>
<feature type="non-terminal residue" evidence="2">
    <location>
        <position position="1"/>
    </location>
</feature>
<evidence type="ECO:0000313" key="2">
    <source>
        <dbReference type="EMBL" id="CAG8775532.1"/>
    </source>
</evidence>
<feature type="coiled-coil region" evidence="1">
    <location>
        <begin position="3"/>
        <end position="37"/>
    </location>
</feature>
<protein>
    <submittedName>
        <fullName evidence="2">6666_t:CDS:1</fullName>
    </submittedName>
</protein>
<dbReference type="AlphaFoldDB" id="A0A9N9NVC8"/>
<accession>A0A9N9NVC8</accession>
<reference evidence="2" key="1">
    <citation type="submission" date="2021-06" db="EMBL/GenBank/DDBJ databases">
        <authorList>
            <person name="Kallberg Y."/>
            <person name="Tangrot J."/>
            <person name="Rosling A."/>
        </authorList>
    </citation>
    <scope>NUCLEOTIDE SEQUENCE</scope>
    <source>
        <strain evidence="2">FL130A</strain>
    </source>
</reference>
<organism evidence="2 3">
    <name type="scientific">Ambispora leptoticha</name>
    <dbReference type="NCBI Taxonomy" id="144679"/>
    <lineage>
        <taxon>Eukaryota</taxon>
        <taxon>Fungi</taxon>
        <taxon>Fungi incertae sedis</taxon>
        <taxon>Mucoromycota</taxon>
        <taxon>Glomeromycotina</taxon>
        <taxon>Glomeromycetes</taxon>
        <taxon>Archaeosporales</taxon>
        <taxon>Ambisporaceae</taxon>
        <taxon>Ambispora</taxon>
    </lineage>
</organism>
<sequence>SQLNTMEAEYQKLQEQLETAETALNNTQNELKEKVRLQTESSRKILELEGRVSTLKSTRNKRKVEQLKATNDFEKRLKTLEGINQELSAVNNHYEQDLAVAKEENNRYSLELRAAANQRENLTRENHKLKKKLE</sequence>
<feature type="coiled-coil region" evidence="1">
    <location>
        <begin position="84"/>
        <end position="132"/>
    </location>
</feature>
<feature type="non-terminal residue" evidence="2">
    <location>
        <position position="134"/>
    </location>
</feature>
<evidence type="ECO:0000313" key="3">
    <source>
        <dbReference type="Proteomes" id="UP000789508"/>
    </source>
</evidence>
<keyword evidence="3" id="KW-1185">Reference proteome</keyword>
<keyword evidence="1" id="KW-0175">Coiled coil</keyword>
<dbReference type="Proteomes" id="UP000789508">
    <property type="component" value="Unassembled WGS sequence"/>
</dbReference>
<name>A0A9N9NVC8_9GLOM</name>
<comment type="caution">
    <text evidence="2">The sequence shown here is derived from an EMBL/GenBank/DDBJ whole genome shotgun (WGS) entry which is preliminary data.</text>
</comment>
<dbReference type="EMBL" id="CAJVPS010055387">
    <property type="protein sequence ID" value="CAG8775532.1"/>
    <property type="molecule type" value="Genomic_DNA"/>
</dbReference>
<proteinExistence type="predicted"/>